<dbReference type="KEGG" id="eaj:Q3M24_02290"/>
<evidence type="ECO:0000259" key="1">
    <source>
        <dbReference type="Pfam" id="PF05685"/>
    </source>
</evidence>
<dbReference type="GO" id="GO:0004519">
    <property type="term" value="F:endonuclease activity"/>
    <property type="evidence" value="ECO:0007669"/>
    <property type="project" value="UniProtKB-KW"/>
</dbReference>
<dbReference type="Gene3D" id="3.90.1570.10">
    <property type="entry name" value="tt1808, chain A"/>
    <property type="match status" value="1"/>
</dbReference>
<reference evidence="2" key="2">
    <citation type="submission" date="2024-06" db="EMBL/GenBank/DDBJ databases">
        <authorList>
            <person name="Plum-Jensen L.E."/>
            <person name="Schramm A."/>
            <person name="Marshall I.P.G."/>
        </authorList>
    </citation>
    <scope>NUCLEOTIDE SEQUENCE</scope>
    <source>
        <strain evidence="2">Rat1</strain>
    </source>
</reference>
<dbReference type="PANTHER" id="PTHR36558">
    <property type="entry name" value="GLR1098 PROTEIN"/>
    <property type="match status" value="1"/>
</dbReference>
<sequence length="177" mass="20629">MPNTAYLEHYTVDDYVHWEGNWELIYGAPYAMSPSPSITHQRIAKRFLVLLDAQLEECSSCEVLSEVDWHCAEDIIVRPDIVLVCDVKGEHLVETPELIIEVVSPSSVKRDEQIKRVLYQEKGVKNYILVYPQEQKEVIYQLVNGEYQQVRGKKEQVFDFQVQHCTIKLAFDKIWQG</sequence>
<dbReference type="CDD" id="cd06260">
    <property type="entry name" value="DUF820-like"/>
    <property type="match status" value="1"/>
</dbReference>
<gene>
    <name evidence="2" type="ORF">Q3M24_02290</name>
</gene>
<name>A0AAU8LXN5_9BACT</name>
<dbReference type="PANTHER" id="PTHR36558:SF1">
    <property type="entry name" value="RESTRICTION ENDONUCLEASE DOMAIN-CONTAINING PROTEIN-RELATED"/>
    <property type="match status" value="1"/>
</dbReference>
<keyword evidence="2" id="KW-0378">Hydrolase</keyword>
<keyword evidence="2" id="KW-0540">Nuclease</keyword>
<protein>
    <submittedName>
        <fullName evidence="2">Uma2 family endonuclease</fullName>
    </submittedName>
</protein>
<reference evidence="2" key="1">
    <citation type="journal article" date="2024" name="Syst. Appl. Microbiol.">
        <title>First single-strain enrichments of Electrothrix cable bacteria, description of E. aestuarii sp. nov. and E. rattekaaiensis sp. nov., and proposal of a cable bacteria taxonomy following the rules of the SeqCode.</title>
        <authorList>
            <person name="Plum-Jensen L.E."/>
            <person name="Schramm A."/>
            <person name="Marshall I.P.G."/>
        </authorList>
    </citation>
    <scope>NUCLEOTIDE SEQUENCE</scope>
    <source>
        <strain evidence="2">Rat1</strain>
    </source>
</reference>
<dbReference type="EMBL" id="CP159373">
    <property type="protein sequence ID" value="XCN73604.1"/>
    <property type="molecule type" value="Genomic_DNA"/>
</dbReference>
<proteinExistence type="predicted"/>
<evidence type="ECO:0000313" key="2">
    <source>
        <dbReference type="EMBL" id="XCN73604.1"/>
    </source>
</evidence>
<dbReference type="InterPro" id="IPR012296">
    <property type="entry name" value="Nuclease_put_TT1808"/>
</dbReference>
<accession>A0AAU8LXN5</accession>
<dbReference type="InterPro" id="IPR011335">
    <property type="entry name" value="Restrct_endonuc-II-like"/>
</dbReference>
<organism evidence="2">
    <name type="scientific">Candidatus Electrothrix aestuarii</name>
    <dbReference type="NCBI Taxonomy" id="3062594"/>
    <lineage>
        <taxon>Bacteria</taxon>
        <taxon>Pseudomonadati</taxon>
        <taxon>Thermodesulfobacteriota</taxon>
        <taxon>Desulfobulbia</taxon>
        <taxon>Desulfobulbales</taxon>
        <taxon>Desulfobulbaceae</taxon>
        <taxon>Candidatus Electrothrix</taxon>
    </lineage>
</organism>
<keyword evidence="2" id="KW-0255">Endonuclease</keyword>
<dbReference type="Pfam" id="PF05685">
    <property type="entry name" value="Uma2"/>
    <property type="match status" value="1"/>
</dbReference>
<feature type="domain" description="Putative restriction endonuclease" evidence="1">
    <location>
        <begin position="13"/>
        <end position="152"/>
    </location>
</feature>
<dbReference type="AlphaFoldDB" id="A0AAU8LXN5"/>
<dbReference type="SUPFAM" id="SSF52980">
    <property type="entry name" value="Restriction endonuclease-like"/>
    <property type="match status" value="1"/>
</dbReference>
<dbReference type="InterPro" id="IPR008538">
    <property type="entry name" value="Uma2"/>
</dbReference>